<keyword evidence="4 9" id="KW-0547">Nucleotide-binding</keyword>
<dbReference type="Proteomes" id="UP000030746">
    <property type="component" value="Unassembled WGS sequence"/>
</dbReference>
<feature type="binding site" evidence="9">
    <location>
        <position position="179"/>
    </location>
    <ligand>
        <name>ATP</name>
        <dbReference type="ChEBI" id="CHEBI:30616"/>
    </ligand>
</feature>
<comment type="catalytic activity">
    <reaction evidence="7">
        <text>L-threonyl-[protein] + ATP = O-phospho-L-threonyl-[protein] + ADP + H(+)</text>
        <dbReference type="Rhea" id="RHEA:46608"/>
        <dbReference type="Rhea" id="RHEA-COMP:11060"/>
        <dbReference type="Rhea" id="RHEA-COMP:11605"/>
        <dbReference type="ChEBI" id="CHEBI:15378"/>
        <dbReference type="ChEBI" id="CHEBI:30013"/>
        <dbReference type="ChEBI" id="CHEBI:30616"/>
        <dbReference type="ChEBI" id="CHEBI:61977"/>
        <dbReference type="ChEBI" id="CHEBI:456216"/>
        <dbReference type="EC" id="2.7.11.1"/>
    </reaction>
</comment>
<dbReference type="GO" id="GO:0005524">
    <property type="term" value="F:ATP binding"/>
    <property type="evidence" value="ECO:0007669"/>
    <property type="project" value="UniProtKB-UniRule"/>
</dbReference>
<evidence type="ECO:0000256" key="5">
    <source>
        <dbReference type="ARBA" id="ARBA00022777"/>
    </source>
</evidence>
<evidence type="ECO:0000256" key="9">
    <source>
        <dbReference type="PROSITE-ProRule" id="PRU10141"/>
    </source>
</evidence>
<dbReference type="InterPro" id="IPR017441">
    <property type="entry name" value="Protein_kinase_ATP_BS"/>
</dbReference>
<dbReference type="InterPro" id="IPR039026">
    <property type="entry name" value="PH_PKB"/>
</dbReference>
<organism evidence="12 13">
    <name type="scientific">Lottia gigantea</name>
    <name type="common">Giant owl limpet</name>
    <dbReference type="NCBI Taxonomy" id="225164"/>
    <lineage>
        <taxon>Eukaryota</taxon>
        <taxon>Metazoa</taxon>
        <taxon>Spiralia</taxon>
        <taxon>Lophotrochozoa</taxon>
        <taxon>Mollusca</taxon>
        <taxon>Gastropoda</taxon>
        <taxon>Patellogastropoda</taxon>
        <taxon>Lottioidea</taxon>
        <taxon>Lottiidae</taxon>
        <taxon>Lottia</taxon>
    </lineage>
</organism>
<evidence type="ECO:0000259" key="10">
    <source>
        <dbReference type="PROSITE" id="PS50003"/>
    </source>
</evidence>
<dbReference type="InterPro" id="IPR050236">
    <property type="entry name" value="Ser_Thr_kinase_AGC"/>
</dbReference>
<dbReference type="GO" id="GO:0035556">
    <property type="term" value="P:intracellular signal transduction"/>
    <property type="evidence" value="ECO:0007669"/>
    <property type="project" value="TreeGrafter"/>
</dbReference>
<dbReference type="GO" id="GO:0032869">
    <property type="term" value="P:cellular response to insulin stimulus"/>
    <property type="evidence" value="ECO:0007669"/>
    <property type="project" value="UniProtKB-ARBA"/>
</dbReference>
<evidence type="ECO:0000256" key="3">
    <source>
        <dbReference type="ARBA" id="ARBA00022679"/>
    </source>
</evidence>
<dbReference type="InterPro" id="IPR011009">
    <property type="entry name" value="Kinase-like_dom_sf"/>
</dbReference>
<keyword evidence="5" id="KW-0418">Kinase</keyword>
<feature type="non-terminal residue" evidence="12">
    <location>
        <position position="201"/>
    </location>
</feature>
<dbReference type="PROSITE" id="PS50003">
    <property type="entry name" value="PH_DOMAIN"/>
    <property type="match status" value="1"/>
</dbReference>
<evidence type="ECO:0000256" key="6">
    <source>
        <dbReference type="ARBA" id="ARBA00022840"/>
    </source>
</evidence>
<dbReference type="Gene3D" id="3.30.200.20">
    <property type="entry name" value="Phosphorylase Kinase, domain 1"/>
    <property type="match status" value="1"/>
</dbReference>
<sequence>MDWNSAMNTDESLTVVKEGFLSKRGEHIKNWRKRYFILRSDGSFLGFRAKPEGGDLSDPLNDFTVKDCQLMKLERPKSNTFIIRGLQWTTVVERMFCVDTPEEREEWIQAIKSVSETLKVDEDEACGPAERGKKKSLEDFEFLKVLGKGTFGKVILCKEKSTSQLYAIKILKKAVIIAKDEVAHTLTENRVLQHTKHPFLT</sequence>
<dbReference type="PROSITE" id="PS50011">
    <property type="entry name" value="PROTEIN_KINASE_DOM"/>
    <property type="match status" value="1"/>
</dbReference>
<dbReference type="FunFam" id="3.30.200.20:FF:000103">
    <property type="entry name" value="Protein kinase C"/>
    <property type="match status" value="1"/>
</dbReference>
<dbReference type="Pfam" id="PF00169">
    <property type="entry name" value="PH"/>
    <property type="match status" value="1"/>
</dbReference>
<name>V3Z7D1_LOTGI</name>
<dbReference type="CDD" id="cd01241">
    <property type="entry name" value="PH_PKB"/>
    <property type="match status" value="1"/>
</dbReference>
<evidence type="ECO:0000313" key="13">
    <source>
        <dbReference type="Proteomes" id="UP000030746"/>
    </source>
</evidence>
<keyword evidence="3" id="KW-0808">Transferase</keyword>
<dbReference type="GeneID" id="20240438"/>
<dbReference type="PANTHER" id="PTHR24356">
    <property type="entry name" value="SERINE/THREONINE-PROTEIN KINASE"/>
    <property type="match status" value="1"/>
</dbReference>
<dbReference type="OMA" id="TEGMETC"/>
<dbReference type="InterPro" id="IPR011993">
    <property type="entry name" value="PH-like_dom_sf"/>
</dbReference>
<keyword evidence="13" id="KW-1185">Reference proteome</keyword>
<reference evidence="12 13" key="1">
    <citation type="journal article" date="2013" name="Nature">
        <title>Insights into bilaterian evolution from three spiralian genomes.</title>
        <authorList>
            <person name="Simakov O."/>
            <person name="Marletaz F."/>
            <person name="Cho S.J."/>
            <person name="Edsinger-Gonzales E."/>
            <person name="Havlak P."/>
            <person name="Hellsten U."/>
            <person name="Kuo D.H."/>
            <person name="Larsson T."/>
            <person name="Lv J."/>
            <person name="Arendt D."/>
            <person name="Savage R."/>
            <person name="Osoegawa K."/>
            <person name="de Jong P."/>
            <person name="Grimwood J."/>
            <person name="Chapman J.A."/>
            <person name="Shapiro H."/>
            <person name="Aerts A."/>
            <person name="Otillar R.P."/>
            <person name="Terry A.Y."/>
            <person name="Boore J.L."/>
            <person name="Grigoriev I.V."/>
            <person name="Lindberg D.R."/>
            <person name="Seaver E.C."/>
            <person name="Weisblat D.A."/>
            <person name="Putnam N.H."/>
            <person name="Rokhsar D.S."/>
        </authorList>
    </citation>
    <scope>NUCLEOTIDE SEQUENCE [LARGE SCALE GENOMIC DNA]</scope>
</reference>
<dbReference type="SUPFAM" id="SSF50729">
    <property type="entry name" value="PH domain-like"/>
    <property type="match status" value="1"/>
</dbReference>
<dbReference type="PROSITE" id="PS00107">
    <property type="entry name" value="PROTEIN_KINASE_ATP"/>
    <property type="match status" value="1"/>
</dbReference>
<dbReference type="SMART" id="SM00233">
    <property type="entry name" value="PH"/>
    <property type="match status" value="1"/>
</dbReference>
<dbReference type="EC" id="2.7.11.1" evidence="1"/>
<dbReference type="CTD" id="20240438"/>
<evidence type="ECO:0000256" key="2">
    <source>
        <dbReference type="ARBA" id="ARBA00022527"/>
    </source>
</evidence>
<keyword evidence="2" id="KW-0723">Serine/threonine-protein kinase</keyword>
<dbReference type="SUPFAM" id="SSF56112">
    <property type="entry name" value="Protein kinase-like (PK-like)"/>
    <property type="match status" value="1"/>
</dbReference>
<gene>
    <name evidence="12" type="ORF">LOTGIDRAFT_166759</name>
</gene>
<evidence type="ECO:0000256" key="8">
    <source>
        <dbReference type="ARBA" id="ARBA00048679"/>
    </source>
</evidence>
<dbReference type="HOGENOM" id="CLU_085092_0_0_1"/>
<dbReference type="GO" id="GO:0004674">
    <property type="term" value="F:protein serine/threonine kinase activity"/>
    <property type="evidence" value="ECO:0007669"/>
    <property type="project" value="UniProtKB-KW"/>
</dbReference>
<evidence type="ECO:0000256" key="4">
    <source>
        <dbReference type="ARBA" id="ARBA00022741"/>
    </source>
</evidence>
<dbReference type="FunFam" id="2.30.29.30:FF:000404">
    <property type="entry name" value="Non-specific serine/threonine protein kinase"/>
    <property type="match status" value="1"/>
</dbReference>
<evidence type="ECO:0000313" key="12">
    <source>
        <dbReference type="EMBL" id="ESO86753.1"/>
    </source>
</evidence>
<dbReference type="EMBL" id="KB202990">
    <property type="protein sequence ID" value="ESO86753.1"/>
    <property type="molecule type" value="Genomic_DNA"/>
</dbReference>
<accession>V3Z7D1</accession>
<dbReference type="OrthoDB" id="63267at2759"/>
<dbReference type="Pfam" id="PF00069">
    <property type="entry name" value="Pkinase"/>
    <property type="match status" value="1"/>
</dbReference>
<dbReference type="AlphaFoldDB" id="V3Z7D1"/>
<dbReference type="STRING" id="225164.V3Z7D1"/>
<evidence type="ECO:0000256" key="7">
    <source>
        <dbReference type="ARBA" id="ARBA00047899"/>
    </source>
</evidence>
<dbReference type="InterPro" id="IPR001849">
    <property type="entry name" value="PH_domain"/>
</dbReference>
<evidence type="ECO:0000256" key="1">
    <source>
        <dbReference type="ARBA" id="ARBA00012513"/>
    </source>
</evidence>
<evidence type="ECO:0000259" key="11">
    <source>
        <dbReference type="PROSITE" id="PS50011"/>
    </source>
</evidence>
<dbReference type="PANTHER" id="PTHR24356:SF407">
    <property type="entry name" value="RAC SERINE_THREONINE-PROTEIN KINASE"/>
    <property type="match status" value="1"/>
</dbReference>
<protein>
    <recommendedName>
        <fullName evidence="1">non-specific serine/threonine protein kinase</fullName>
        <ecNumber evidence="1">2.7.11.1</ecNumber>
    </recommendedName>
</protein>
<feature type="domain" description="Protein kinase" evidence="11">
    <location>
        <begin position="140"/>
        <end position="201"/>
    </location>
</feature>
<comment type="catalytic activity">
    <reaction evidence="8">
        <text>L-seryl-[protein] + ATP = O-phospho-L-seryl-[protein] + ADP + H(+)</text>
        <dbReference type="Rhea" id="RHEA:17989"/>
        <dbReference type="Rhea" id="RHEA-COMP:9863"/>
        <dbReference type="Rhea" id="RHEA-COMP:11604"/>
        <dbReference type="ChEBI" id="CHEBI:15378"/>
        <dbReference type="ChEBI" id="CHEBI:29999"/>
        <dbReference type="ChEBI" id="CHEBI:30616"/>
        <dbReference type="ChEBI" id="CHEBI:83421"/>
        <dbReference type="ChEBI" id="CHEBI:456216"/>
        <dbReference type="EC" id="2.7.11.1"/>
    </reaction>
</comment>
<feature type="domain" description="PH" evidence="10">
    <location>
        <begin position="14"/>
        <end position="116"/>
    </location>
</feature>
<dbReference type="Gene3D" id="2.30.29.30">
    <property type="entry name" value="Pleckstrin-homology domain (PH domain)/Phosphotyrosine-binding domain (PTB)"/>
    <property type="match status" value="1"/>
</dbReference>
<dbReference type="RefSeq" id="XP_009062453.1">
    <property type="nucleotide sequence ID" value="XM_009064205.1"/>
</dbReference>
<keyword evidence="6 9" id="KW-0067">ATP-binding</keyword>
<dbReference type="KEGG" id="lgi:LOTGIDRAFT_166759"/>
<dbReference type="InterPro" id="IPR000719">
    <property type="entry name" value="Prot_kinase_dom"/>
</dbReference>
<proteinExistence type="predicted"/>